<proteinExistence type="predicted"/>
<reference evidence="1 2" key="1">
    <citation type="submission" date="2015-10" db="EMBL/GenBank/DDBJ databases">
        <title>Genome analyses suggest a sexual origin of heterokaryosis in a supposedly ancient asexual fungus.</title>
        <authorList>
            <person name="Ropars J."/>
            <person name="Sedzielewska K."/>
            <person name="Noel J."/>
            <person name="Charron P."/>
            <person name="Farinelli L."/>
            <person name="Marton T."/>
            <person name="Kruger M."/>
            <person name="Pelin A."/>
            <person name="Brachmann A."/>
            <person name="Corradi N."/>
        </authorList>
    </citation>
    <scope>NUCLEOTIDE SEQUENCE [LARGE SCALE GENOMIC DNA]</scope>
    <source>
        <strain evidence="1 2">A4</strain>
    </source>
</reference>
<sequence length="122" mass="14048">MQIARYNPVFGNLLGVYYEIFSYFVNLVRVPWHACNNESLSLPNLKILKARQFVSDVSVNLIKNTVGNLSEISILCDDTNNKRLIQVIYQNCPNLRFLKLSLVNNINILISEFENILINCQL</sequence>
<comment type="caution">
    <text evidence="1">The sequence shown here is derived from an EMBL/GenBank/DDBJ whole genome shotgun (WGS) entry which is preliminary data.</text>
</comment>
<dbReference type="Proteomes" id="UP000234323">
    <property type="component" value="Unassembled WGS sequence"/>
</dbReference>
<name>A0A2I1HAV1_9GLOM</name>
<dbReference type="AlphaFoldDB" id="A0A2I1HAV1"/>
<organism evidence="1 2">
    <name type="scientific">Rhizophagus irregularis</name>
    <dbReference type="NCBI Taxonomy" id="588596"/>
    <lineage>
        <taxon>Eukaryota</taxon>
        <taxon>Fungi</taxon>
        <taxon>Fungi incertae sedis</taxon>
        <taxon>Mucoromycota</taxon>
        <taxon>Glomeromycotina</taxon>
        <taxon>Glomeromycetes</taxon>
        <taxon>Glomerales</taxon>
        <taxon>Glomeraceae</taxon>
        <taxon>Rhizophagus</taxon>
    </lineage>
</organism>
<gene>
    <name evidence="1" type="ORF">RhiirA4_475931</name>
</gene>
<accession>A0A2I1HAV1</accession>
<keyword evidence="2" id="KW-1185">Reference proteome</keyword>
<dbReference type="EMBL" id="LLXI01002032">
    <property type="protein sequence ID" value="PKY55998.1"/>
    <property type="molecule type" value="Genomic_DNA"/>
</dbReference>
<evidence type="ECO:0000313" key="2">
    <source>
        <dbReference type="Proteomes" id="UP000234323"/>
    </source>
</evidence>
<protein>
    <submittedName>
        <fullName evidence="1">Uncharacterized protein</fullName>
    </submittedName>
</protein>
<evidence type="ECO:0000313" key="1">
    <source>
        <dbReference type="EMBL" id="PKY55998.1"/>
    </source>
</evidence>